<dbReference type="SMART" id="SM00852">
    <property type="entry name" value="MoCF_biosynth"/>
    <property type="match status" value="1"/>
</dbReference>
<dbReference type="CDD" id="cd00885">
    <property type="entry name" value="cinA"/>
    <property type="match status" value="1"/>
</dbReference>
<evidence type="ECO:0000313" key="3">
    <source>
        <dbReference type="EMBL" id="OUM20618.1"/>
    </source>
</evidence>
<feature type="domain" description="MoaB/Mog" evidence="2">
    <location>
        <begin position="4"/>
        <end position="170"/>
    </location>
</feature>
<dbReference type="Gene3D" id="3.30.70.2860">
    <property type="match status" value="1"/>
</dbReference>
<comment type="caution">
    <text evidence="3">The sequence shown here is derived from an EMBL/GenBank/DDBJ whole genome shotgun (WGS) entry which is preliminary data.</text>
</comment>
<evidence type="ECO:0000313" key="4">
    <source>
        <dbReference type="Proteomes" id="UP000194903"/>
    </source>
</evidence>
<protein>
    <recommendedName>
        <fullName evidence="1">Putative competence-damage inducible protein</fullName>
    </recommendedName>
</protein>
<dbReference type="OrthoDB" id="9801454at2"/>
<dbReference type="EMBL" id="NHOC01000005">
    <property type="protein sequence ID" value="OUM20618.1"/>
    <property type="molecule type" value="Genomic_DNA"/>
</dbReference>
<dbReference type="NCBIfam" id="TIGR00199">
    <property type="entry name" value="PncC_domain"/>
    <property type="match status" value="1"/>
</dbReference>
<dbReference type="Pfam" id="PF02464">
    <property type="entry name" value="CinA"/>
    <property type="match status" value="1"/>
</dbReference>
<dbReference type="Proteomes" id="UP000194903">
    <property type="component" value="Unassembled WGS sequence"/>
</dbReference>
<sequence length="414" mass="44040">MKAEIIAVGTEILLGDIVNTDAQVISLGLDELGIDVYYQTVVGDNPERLRAVLDIARERSDLIITTGGLGPTLDDLTRETIADAFGKELVLHQPSLRRITAFFDRIGREMTPNNIKQAMLPAGCTVLPNDWGTAPGCAFEADGVHVLMLPGPPRECTPMFRTAGMAYLARLAGGVIVSHNIHIFGMGESQMEDQLHDLMEAGRNPTLAPYAKDGECLVRVTAKAESAEKAEQLLAPAVQQVCDRLGDVVYGVDVGSLEQAAARELTARGLTLSVAESCTGGLLSKRITDVAGASKFYKGGACTYCNEIKRKILGVSKETLDRYTAVSVQTAEEMARGIAQVYGTDIGIGITGYAGPDGGEDGTPVGTIHIGICFQGKAQVRTICSPRGRENARRDAANHALDMILRAAKKGANG</sequence>
<dbReference type="NCBIfam" id="TIGR00200">
    <property type="entry name" value="cinA_nterm"/>
    <property type="match status" value="1"/>
</dbReference>
<dbReference type="InterPro" id="IPR041424">
    <property type="entry name" value="CinA_KH"/>
</dbReference>
<dbReference type="AlphaFoldDB" id="A0A252F4B4"/>
<keyword evidence="4" id="KW-1185">Reference proteome</keyword>
<dbReference type="InterPro" id="IPR008136">
    <property type="entry name" value="CinA_C"/>
</dbReference>
<evidence type="ECO:0000256" key="1">
    <source>
        <dbReference type="HAMAP-Rule" id="MF_00226"/>
    </source>
</evidence>
<gene>
    <name evidence="1" type="primary">cinA</name>
    <name evidence="3" type="ORF">CBW42_07250</name>
</gene>
<reference evidence="3 4" key="1">
    <citation type="submission" date="2017-05" db="EMBL/GenBank/DDBJ databases">
        <title>Butyricicoccus porcorum sp. nov. a butyrate-producing bacterium from the swine intestinal tract.</title>
        <authorList>
            <person name="Trachsel J."/>
            <person name="Humphrey S."/>
            <person name="Allen H.K."/>
        </authorList>
    </citation>
    <scope>NUCLEOTIDE SEQUENCE [LARGE SCALE GENOMIC DNA]</scope>
    <source>
        <strain evidence="3">BB10</strain>
    </source>
</reference>
<organism evidence="3 4">
    <name type="scientific">Butyricicoccus porcorum</name>
    <dbReference type="NCBI Taxonomy" id="1945634"/>
    <lineage>
        <taxon>Bacteria</taxon>
        <taxon>Bacillati</taxon>
        <taxon>Bacillota</taxon>
        <taxon>Clostridia</taxon>
        <taxon>Eubacteriales</taxon>
        <taxon>Butyricicoccaceae</taxon>
        <taxon>Butyricicoccus</taxon>
    </lineage>
</organism>
<dbReference type="Gene3D" id="3.40.980.10">
    <property type="entry name" value="MoaB/Mog-like domain"/>
    <property type="match status" value="1"/>
</dbReference>
<dbReference type="InterPro" id="IPR036653">
    <property type="entry name" value="CinA-like_C"/>
</dbReference>
<dbReference type="Gene3D" id="3.90.950.20">
    <property type="entry name" value="CinA-like"/>
    <property type="match status" value="1"/>
</dbReference>
<dbReference type="InterPro" id="IPR036425">
    <property type="entry name" value="MoaB/Mog-like_dom_sf"/>
</dbReference>
<accession>A0A252F4B4</accession>
<evidence type="ECO:0000259" key="2">
    <source>
        <dbReference type="SMART" id="SM00852"/>
    </source>
</evidence>
<proteinExistence type="inferred from homology"/>
<dbReference type="Pfam" id="PF00994">
    <property type="entry name" value="MoCF_biosynth"/>
    <property type="match status" value="1"/>
</dbReference>
<comment type="similarity">
    <text evidence="1">Belongs to the CinA family.</text>
</comment>
<dbReference type="InterPro" id="IPR008135">
    <property type="entry name" value="Competence-induced_CinA"/>
</dbReference>
<dbReference type="SUPFAM" id="SSF53218">
    <property type="entry name" value="Molybdenum cofactor biosynthesis proteins"/>
    <property type="match status" value="1"/>
</dbReference>
<dbReference type="InterPro" id="IPR001453">
    <property type="entry name" value="MoaB/Mog_dom"/>
</dbReference>
<dbReference type="PIRSF" id="PIRSF006728">
    <property type="entry name" value="CinA"/>
    <property type="match status" value="1"/>
</dbReference>
<dbReference type="NCBIfam" id="NF001813">
    <property type="entry name" value="PRK00549.1"/>
    <property type="match status" value="1"/>
</dbReference>
<dbReference type="InterPro" id="IPR050101">
    <property type="entry name" value="CinA"/>
</dbReference>
<dbReference type="NCBIfam" id="TIGR00177">
    <property type="entry name" value="molyb_syn"/>
    <property type="match status" value="1"/>
</dbReference>
<name>A0A252F4B4_9FIRM</name>
<dbReference type="Pfam" id="PF18146">
    <property type="entry name" value="CinA_KH"/>
    <property type="match status" value="1"/>
</dbReference>
<dbReference type="HAMAP" id="MF_00226_B">
    <property type="entry name" value="CinA_B"/>
    <property type="match status" value="1"/>
</dbReference>
<dbReference type="PANTHER" id="PTHR13939">
    <property type="entry name" value="NICOTINAMIDE-NUCLEOTIDE AMIDOHYDROLASE PNCC"/>
    <property type="match status" value="1"/>
</dbReference>
<dbReference type="SUPFAM" id="SSF142433">
    <property type="entry name" value="CinA-like"/>
    <property type="match status" value="1"/>
</dbReference>
<dbReference type="RefSeq" id="WP_087019221.1">
    <property type="nucleotide sequence ID" value="NZ_NHOC01000005.1"/>
</dbReference>
<dbReference type="PANTHER" id="PTHR13939:SF0">
    <property type="entry name" value="NMN AMIDOHYDROLASE-LIKE PROTEIN YFAY"/>
    <property type="match status" value="1"/>
</dbReference>